<feature type="region of interest" description="Disordered" evidence="1">
    <location>
        <begin position="226"/>
        <end position="545"/>
    </location>
</feature>
<feature type="compositionally biased region" description="Low complexity" evidence="1">
    <location>
        <begin position="34"/>
        <end position="61"/>
    </location>
</feature>
<feature type="compositionally biased region" description="Low complexity" evidence="1">
    <location>
        <begin position="444"/>
        <end position="460"/>
    </location>
</feature>
<evidence type="ECO:0000313" key="3">
    <source>
        <dbReference type="Proteomes" id="UP000326565"/>
    </source>
</evidence>
<feature type="compositionally biased region" description="Polar residues" evidence="1">
    <location>
        <begin position="461"/>
        <end position="482"/>
    </location>
</feature>
<feature type="compositionally biased region" description="Low complexity" evidence="1">
    <location>
        <begin position="302"/>
        <end position="318"/>
    </location>
</feature>
<dbReference type="AlphaFoldDB" id="A0A5N5X7K8"/>
<evidence type="ECO:0000256" key="1">
    <source>
        <dbReference type="SAM" id="MobiDB-lite"/>
    </source>
</evidence>
<proteinExistence type="predicted"/>
<feature type="compositionally biased region" description="Low complexity" evidence="1">
    <location>
        <begin position="525"/>
        <end position="536"/>
    </location>
</feature>
<feature type="region of interest" description="Disordered" evidence="1">
    <location>
        <begin position="175"/>
        <end position="202"/>
    </location>
</feature>
<sequence length="545" mass="58998">MSGLPHLDGRQHVQHACEPLHPAPFAHANNHLVSSKPSSSLKQHSSHISSSRGSNSPSSLIPARATTEPASGHTTRGLTSQAFSPTSSIDTVSPSQGEPPNTEYQAKQTRSLSSRALMRPNFTQLAIGEIGDRRQAESKHSVSGVHNNGSTPVPEPLRLSAMAAGHKRTATGFIKPSVEDHPYSSSVNGTERRRSKSIGSTAHGNRIAALSVHLRTRLSYAAAKVEQSRRFHASQKTSPSHLLQGDRSPSISTVDPPQRIKREHGSLGLTEAGSPDRTTSMSVPDPLPKPHLYSLNDPTRLSPTVTSEASLSSSQSELPKLRSPFSLPSVPRLAPPADIIPKSDSIRRRRPNPNDPTRQPQHVPYPRHRRHHSQQSLSTIKRNSSTETVLVPETPPLRPTEDRTSTPHDGLSNQQSQNSSMEQDAIETLLFMSSPGHSGHCSNSQPSQSQKSRIRSSITSANPQLSAPRSQPTHVATGTNRPSRAYRGPVIGLETEAGDEIDRMLDQMDSDSEDDKDFSSRHSKSLSSSSMPSGSSHRGTAPFRP</sequence>
<evidence type="ECO:0000313" key="2">
    <source>
        <dbReference type="EMBL" id="KAB8076666.1"/>
    </source>
</evidence>
<gene>
    <name evidence="2" type="ORF">BDV29DRAFT_83404</name>
</gene>
<feature type="region of interest" description="Disordered" evidence="1">
    <location>
        <begin position="132"/>
        <end position="156"/>
    </location>
</feature>
<keyword evidence="3" id="KW-1185">Reference proteome</keyword>
<feature type="region of interest" description="Disordered" evidence="1">
    <location>
        <begin position="21"/>
        <end position="118"/>
    </location>
</feature>
<feature type="compositionally biased region" description="Polar residues" evidence="1">
    <location>
        <begin position="374"/>
        <end position="388"/>
    </location>
</feature>
<accession>A0A5N5X7K8</accession>
<name>A0A5N5X7K8_9EURO</name>
<feature type="compositionally biased region" description="Polar residues" evidence="1">
    <location>
        <begin position="68"/>
        <end position="114"/>
    </location>
</feature>
<feature type="compositionally biased region" description="Polar residues" evidence="1">
    <location>
        <begin position="234"/>
        <end position="255"/>
    </location>
</feature>
<dbReference type="OrthoDB" id="2359117at2759"/>
<protein>
    <submittedName>
        <fullName evidence="2">Uncharacterized protein</fullName>
    </submittedName>
</protein>
<dbReference type="EMBL" id="ML732178">
    <property type="protein sequence ID" value="KAB8076666.1"/>
    <property type="molecule type" value="Genomic_DNA"/>
</dbReference>
<reference evidence="2 3" key="1">
    <citation type="submission" date="2019-04" db="EMBL/GenBank/DDBJ databases">
        <title>Friends and foes A comparative genomics study of 23 Aspergillus species from section Flavi.</title>
        <authorList>
            <consortium name="DOE Joint Genome Institute"/>
            <person name="Kjaerbolling I."/>
            <person name="Vesth T."/>
            <person name="Frisvad J.C."/>
            <person name="Nybo J.L."/>
            <person name="Theobald S."/>
            <person name="Kildgaard S."/>
            <person name="Isbrandt T."/>
            <person name="Kuo A."/>
            <person name="Sato A."/>
            <person name="Lyhne E.K."/>
            <person name="Kogle M.E."/>
            <person name="Wiebenga A."/>
            <person name="Kun R.S."/>
            <person name="Lubbers R.J."/>
            <person name="Makela M.R."/>
            <person name="Barry K."/>
            <person name="Chovatia M."/>
            <person name="Clum A."/>
            <person name="Daum C."/>
            <person name="Haridas S."/>
            <person name="He G."/>
            <person name="LaButti K."/>
            <person name="Lipzen A."/>
            <person name="Mondo S."/>
            <person name="Riley R."/>
            <person name="Salamov A."/>
            <person name="Simmons B.A."/>
            <person name="Magnuson J.K."/>
            <person name="Henrissat B."/>
            <person name="Mortensen U.H."/>
            <person name="Larsen T.O."/>
            <person name="Devries R.P."/>
            <person name="Grigoriev I.V."/>
            <person name="Machida M."/>
            <person name="Baker S.E."/>
            <person name="Andersen M.R."/>
        </authorList>
    </citation>
    <scope>NUCLEOTIDE SEQUENCE [LARGE SCALE GENOMIC DNA]</scope>
    <source>
        <strain evidence="2 3">CBS 151.66</strain>
    </source>
</reference>
<dbReference type="Proteomes" id="UP000326565">
    <property type="component" value="Unassembled WGS sequence"/>
</dbReference>
<organism evidence="2 3">
    <name type="scientific">Aspergillus leporis</name>
    <dbReference type="NCBI Taxonomy" id="41062"/>
    <lineage>
        <taxon>Eukaryota</taxon>
        <taxon>Fungi</taxon>
        <taxon>Dikarya</taxon>
        <taxon>Ascomycota</taxon>
        <taxon>Pezizomycotina</taxon>
        <taxon>Eurotiomycetes</taxon>
        <taxon>Eurotiomycetidae</taxon>
        <taxon>Eurotiales</taxon>
        <taxon>Aspergillaceae</taxon>
        <taxon>Aspergillus</taxon>
        <taxon>Aspergillus subgen. Circumdati</taxon>
    </lineage>
</organism>